<comment type="cofactor">
    <cofactor evidence="1">
        <name>Mn(2+)</name>
        <dbReference type="ChEBI" id="CHEBI:29035"/>
    </cofactor>
</comment>
<accession>A0A1G5P8R7</accession>
<dbReference type="InterPro" id="IPR010158">
    <property type="entry name" value="Amidase_Cbmase"/>
</dbReference>
<proteinExistence type="inferred from homology"/>
<keyword evidence="10" id="KW-1185">Reference proteome</keyword>
<keyword evidence="5 9" id="KW-0378">Hydrolase</keyword>
<evidence type="ECO:0000256" key="2">
    <source>
        <dbReference type="ARBA" id="ARBA00006153"/>
    </source>
</evidence>
<dbReference type="SUPFAM" id="SSF55031">
    <property type="entry name" value="Bacterial exopeptidase dimerisation domain"/>
    <property type="match status" value="1"/>
</dbReference>
<evidence type="ECO:0000256" key="3">
    <source>
        <dbReference type="ARBA" id="ARBA00011738"/>
    </source>
</evidence>
<sequence>MFAAVGAAHRSLWLRPRQNEEPAVVEIKNERLIADLRRLAEFGKYKTGVDRVAFSPADVASRDWLKERLGEIGLLVKQDRLGNVYGAWPDVDRALLIGSHSDTVPRGGWLDGAMGVIYALEVARAFRESGTGVPIGVDVVAFQDEEGTYLPLLGSKSLAGLLSEGDVGHAHRSDGEALTSAIASAGFSGDPIVADRHRLVGFLEGHIEQGPRLLAAGRKIGVVTGFAGTRRMSIKAEGRADHAGTTPMTMRRDAGRAIFAFASWVDSAFSELSGAETVWNIGSATLKPGAPNVVPSRAELALEFRDGDLGRLERMESAVHDKAAGLQRETGLAVSVDVTTRVPPTTTNSKLAEELAEAAADLGEQPMQLASGAGHDCMIIGQTMPAAMFFVPSIGGRSHDIDEDTAEEDIVLGCRVLARAVERLISNELP</sequence>
<feature type="binding site" evidence="7">
    <location>
        <position position="111"/>
    </location>
    <ligand>
        <name>Zn(2+)</name>
        <dbReference type="ChEBI" id="CHEBI:29105"/>
        <label>1</label>
    </ligand>
</feature>
<feature type="binding site" evidence="7">
    <location>
        <position position="146"/>
    </location>
    <ligand>
        <name>Zn(2+)</name>
        <dbReference type="ChEBI" id="CHEBI:29105"/>
        <label>2</label>
    </ligand>
</feature>
<dbReference type="Gene3D" id="3.30.70.360">
    <property type="match status" value="1"/>
</dbReference>
<organism evidence="9 10">
    <name type="scientific">Afifella marina DSM 2698</name>
    <dbReference type="NCBI Taxonomy" id="1120955"/>
    <lineage>
        <taxon>Bacteria</taxon>
        <taxon>Pseudomonadati</taxon>
        <taxon>Pseudomonadota</taxon>
        <taxon>Alphaproteobacteria</taxon>
        <taxon>Hyphomicrobiales</taxon>
        <taxon>Afifellaceae</taxon>
        <taxon>Afifella</taxon>
    </lineage>
</organism>
<dbReference type="NCBIfam" id="TIGR01879">
    <property type="entry name" value="hydantase"/>
    <property type="match status" value="1"/>
</dbReference>
<feature type="binding site" evidence="8">
    <location>
        <position position="305"/>
    </location>
    <ligand>
        <name>allantoate</name>
        <dbReference type="ChEBI" id="CHEBI:17536"/>
    </ligand>
</feature>
<keyword evidence="4 7" id="KW-0479">Metal-binding</keyword>
<keyword evidence="6" id="KW-0464">Manganese</keyword>
<dbReference type="OrthoDB" id="9808195at2"/>
<evidence type="ECO:0000256" key="5">
    <source>
        <dbReference type="ARBA" id="ARBA00022801"/>
    </source>
</evidence>
<dbReference type="AlphaFoldDB" id="A0A1G5P8R7"/>
<evidence type="ECO:0000256" key="4">
    <source>
        <dbReference type="ARBA" id="ARBA00022723"/>
    </source>
</evidence>
<dbReference type="STRING" id="1120955.SAMN03080610_03462"/>
<protein>
    <submittedName>
        <fullName evidence="9">N-carbamoyl-L-amino-acid hydrolase</fullName>
    </submittedName>
</protein>
<evidence type="ECO:0000313" key="10">
    <source>
        <dbReference type="Proteomes" id="UP000199347"/>
    </source>
</evidence>
<feature type="binding site" evidence="7">
    <location>
        <position position="206"/>
    </location>
    <ligand>
        <name>Zn(2+)</name>
        <dbReference type="ChEBI" id="CHEBI:29105"/>
        <label>1</label>
    </ligand>
</feature>
<gene>
    <name evidence="9" type="ORF">SAMN03080610_03462</name>
</gene>
<dbReference type="InterPro" id="IPR002933">
    <property type="entry name" value="Peptidase_M20"/>
</dbReference>
<dbReference type="GO" id="GO:0046872">
    <property type="term" value="F:metal ion binding"/>
    <property type="evidence" value="ECO:0007669"/>
    <property type="project" value="UniProtKB-KW"/>
</dbReference>
<dbReference type="EMBL" id="FMVW01000011">
    <property type="protein sequence ID" value="SCZ45678.1"/>
    <property type="molecule type" value="Genomic_DNA"/>
</dbReference>
<comment type="subunit">
    <text evidence="3">Homodimer.</text>
</comment>
<feature type="binding site" evidence="8">
    <location>
        <position position="231"/>
    </location>
    <ligand>
        <name>allantoate</name>
        <dbReference type="ChEBI" id="CHEBI:17536"/>
    </ligand>
</feature>
<dbReference type="PANTHER" id="PTHR32494">
    <property type="entry name" value="ALLANTOATE DEIMINASE-RELATED"/>
    <property type="match status" value="1"/>
</dbReference>
<dbReference type="Proteomes" id="UP000199347">
    <property type="component" value="Unassembled WGS sequence"/>
</dbReference>
<reference evidence="9 10" key="1">
    <citation type="submission" date="2016-10" db="EMBL/GenBank/DDBJ databases">
        <authorList>
            <person name="de Groot N.N."/>
        </authorList>
    </citation>
    <scope>NUCLEOTIDE SEQUENCE [LARGE SCALE GENOMIC DNA]</scope>
    <source>
        <strain evidence="9 10">DSM 2698</strain>
    </source>
</reference>
<feature type="binding site" evidence="8">
    <location>
        <position position="292"/>
    </location>
    <ligand>
        <name>allantoate</name>
        <dbReference type="ChEBI" id="CHEBI:17536"/>
    </ligand>
</feature>
<evidence type="ECO:0000256" key="6">
    <source>
        <dbReference type="ARBA" id="ARBA00023211"/>
    </source>
</evidence>
<dbReference type="PANTHER" id="PTHR32494:SF19">
    <property type="entry name" value="ALLANTOATE DEIMINASE-RELATED"/>
    <property type="match status" value="1"/>
</dbReference>
<dbReference type="InterPro" id="IPR036264">
    <property type="entry name" value="Bact_exopeptidase_dim_dom"/>
</dbReference>
<dbReference type="GO" id="GO:0016813">
    <property type="term" value="F:hydrolase activity, acting on carbon-nitrogen (but not peptide) bonds, in linear amidines"/>
    <property type="evidence" value="ECO:0007669"/>
    <property type="project" value="InterPro"/>
</dbReference>
<dbReference type="SUPFAM" id="SSF53187">
    <property type="entry name" value="Zn-dependent exopeptidases"/>
    <property type="match status" value="1"/>
</dbReference>
<comment type="cofactor">
    <cofactor evidence="7">
        <name>Zn(2+)</name>
        <dbReference type="ChEBI" id="CHEBI:29105"/>
    </cofactor>
    <text evidence="7">Binds 2 Zn(2+) ions per subunit.</text>
</comment>
<evidence type="ECO:0000256" key="7">
    <source>
        <dbReference type="PIRSR" id="PIRSR001235-1"/>
    </source>
</evidence>
<name>A0A1G5P8R7_AFIMA</name>
<feature type="binding site" evidence="7">
    <location>
        <position position="111"/>
    </location>
    <ligand>
        <name>Zn(2+)</name>
        <dbReference type="ChEBI" id="CHEBI:29105"/>
        <label>2</label>
    </ligand>
</feature>
<evidence type="ECO:0000256" key="8">
    <source>
        <dbReference type="PIRSR" id="PIRSR001235-2"/>
    </source>
</evidence>
<keyword evidence="7" id="KW-0862">Zinc</keyword>
<dbReference type="Gene3D" id="3.40.630.10">
    <property type="entry name" value="Zn peptidases"/>
    <property type="match status" value="1"/>
</dbReference>
<evidence type="ECO:0000313" key="9">
    <source>
        <dbReference type="EMBL" id="SCZ45678.1"/>
    </source>
</evidence>
<feature type="binding site" evidence="7">
    <location>
        <position position="100"/>
    </location>
    <ligand>
        <name>Zn(2+)</name>
        <dbReference type="ChEBI" id="CHEBI:29105"/>
        <label>1</label>
    </ligand>
</feature>
<evidence type="ECO:0000256" key="1">
    <source>
        <dbReference type="ARBA" id="ARBA00001936"/>
    </source>
</evidence>
<feature type="binding site" evidence="7">
    <location>
        <position position="399"/>
    </location>
    <ligand>
        <name>Zn(2+)</name>
        <dbReference type="ChEBI" id="CHEBI:29105"/>
        <label>2</label>
    </ligand>
</feature>
<comment type="similarity">
    <text evidence="2">Belongs to the peptidase M20 family.</text>
</comment>
<dbReference type="Pfam" id="PF01546">
    <property type="entry name" value="Peptidase_M20"/>
    <property type="match status" value="1"/>
</dbReference>
<dbReference type="PIRSF" id="PIRSF001235">
    <property type="entry name" value="Amidase_carbamoylase"/>
    <property type="match status" value="1"/>
</dbReference>